<evidence type="ECO:0000256" key="7">
    <source>
        <dbReference type="ARBA" id="ARBA00023136"/>
    </source>
</evidence>
<evidence type="ECO:0000256" key="2">
    <source>
        <dbReference type="ARBA" id="ARBA00022679"/>
    </source>
</evidence>
<dbReference type="InterPro" id="IPR006369">
    <property type="entry name" value="Protohaem_IX_farnesylTrfase"/>
</dbReference>
<evidence type="ECO:0000256" key="11">
    <source>
        <dbReference type="SAM" id="MobiDB-lite"/>
    </source>
</evidence>
<keyword evidence="6" id="KW-0350">Heme biosynthesis</keyword>
<keyword evidence="2 13" id="KW-0808">Transferase</keyword>
<comment type="subcellular location">
    <subcellularLocation>
        <location evidence="1">Membrane</location>
        <topology evidence="1">Multi-pass membrane protein</topology>
    </subcellularLocation>
</comment>
<feature type="repeat" description="PPR" evidence="10">
    <location>
        <begin position="620"/>
        <end position="654"/>
    </location>
</feature>
<keyword evidence="5 12" id="KW-1133">Transmembrane helix</keyword>
<dbReference type="InterPro" id="IPR011990">
    <property type="entry name" value="TPR-like_helical_dom_sf"/>
</dbReference>
<dbReference type="FunFam" id="1.10.357.140:FF:000006">
    <property type="entry name" value="Protoheme IX farnesyltransferase, mitochondrial"/>
    <property type="match status" value="1"/>
</dbReference>
<evidence type="ECO:0000256" key="5">
    <source>
        <dbReference type="ARBA" id="ARBA00022989"/>
    </source>
</evidence>
<feature type="transmembrane region" description="Helical" evidence="12">
    <location>
        <begin position="423"/>
        <end position="442"/>
    </location>
</feature>
<feature type="transmembrane region" description="Helical" evidence="12">
    <location>
        <begin position="945"/>
        <end position="965"/>
    </location>
</feature>
<feature type="repeat" description="PPR" evidence="10">
    <location>
        <begin position="589"/>
        <end position="619"/>
    </location>
</feature>
<dbReference type="GO" id="GO:0016020">
    <property type="term" value="C:membrane"/>
    <property type="evidence" value="ECO:0007669"/>
    <property type="project" value="UniProtKB-SubCell"/>
</dbReference>
<evidence type="ECO:0000256" key="6">
    <source>
        <dbReference type="ARBA" id="ARBA00023133"/>
    </source>
</evidence>
<proteinExistence type="inferred from homology"/>
<dbReference type="CDD" id="cd13957">
    <property type="entry name" value="PT_UbiA_Cox10"/>
    <property type="match status" value="1"/>
</dbReference>
<dbReference type="Pfam" id="PF13041">
    <property type="entry name" value="PPR_2"/>
    <property type="match status" value="1"/>
</dbReference>
<dbReference type="EMBL" id="JXTB01000168">
    <property type="protein sequence ID" value="PON56725.1"/>
    <property type="molecule type" value="Genomic_DNA"/>
</dbReference>
<dbReference type="HAMAP" id="MF_00154">
    <property type="entry name" value="CyoE_CtaB"/>
    <property type="match status" value="1"/>
</dbReference>
<feature type="region of interest" description="Disordered" evidence="11">
    <location>
        <begin position="1"/>
        <end position="59"/>
    </location>
</feature>
<evidence type="ECO:0000256" key="10">
    <source>
        <dbReference type="PROSITE-ProRule" id="PRU00708"/>
    </source>
</evidence>
<evidence type="ECO:0000256" key="9">
    <source>
        <dbReference type="ARBA" id="ARBA00061659"/>
    </source>
</evidence>
<dbReference type="Pfam" id="PF20431">
    <property type="entry name" value="E_motif"/>
    <property type="match status" value="1"/>
</dbReference>
<feature type="transmembrane region" description="Helical" evidence="12">
    <location>
        <begin position="1012"/>
        <end position="1034"/>
    </location>
</feature>
<evidence type="ECO:0000313" key="14">
    <source>
        <dbReference type="Proteomes" id="UP000237105"/>
    </source>
</evidence>
<dbReference type="Gene3D" id="1.25.40.10">
    <property type="entry name" value="Tetratricopeptide repeat domain"/>
    <property type="match status" value="4"/>
</dbReference>
<evidence type="ECO:0000313" key="13">
    <source>
        <dbReference type="EMBL" id="PON56725.1"/>
    </source>
</evidence>
<feature type="transmembrane region" description="Helical" evidence="12">
    <location>
        <begin position="889"/>
        <end position="906"/>
    </location>
</feature>
<dbReference type="OrthoDB" id="772568at2759"/>
<dbReference type="InterPro" id="IPR000537">
    <property type="entry name" value="UbiA_prenyltransferase"/>
</dbReference>
<feature type="repeat" description="PPR" evidence="10">
    <location>
        <begin position="191"/>
        <end position="225"/>
    </location>
</feature>
<feature type="compositionally biased region" description="Low complexity" evidence="11">
    <location>
        <begin position="1"/>
        <end position="29"/>
    </location>
</feature>
<feature type="transmembrane region" description="Helical" evidence="12">
    <location>
        <begin position="794"/>
        <end position="812"/>
    </location>
</feature>
<keyword evidence="4" id="KW-0677">Repeat</keyword>
<feature type="transmembrane region" description="Helical" evidence="12">
    <location>
        <begin position="863"/>
        <end position="883"/>
    </location>
</feature>
<dbReference type="NCBIfam" id="TIGR00756">
    <property type="entry name" value="PPR"/>
    <property type="match status" value="7"/>
</dbReference>
<evidence type="ECO:0000256" key="1">
    <source>
        <dbReference type="ARBA" id="ARBA00004141"/>
    </source>
</evidence>
<dbReference type="PANTHER" id="PTHR47926">
    <property type="entry name" value="PENTATRICOPEPTIDE REPEAT-CONTAINING PROTEIN"/>
    <property type="match status" value="1"/>
</dbReference>
<evidence type="ECO:0000256" key="4">
    <source>
        <dbReference type="ARBA" id="ARBA00022737"/>
    </source>
</evidence>
<organism evidence="13 14">
    <name type="scientific">Parasponia andersonii</name>
    <name type="common">Sponia andersonii</name>
    <dbReference type="NCBI Taxonomy" id="3476"/>
    <lineage>
        <taxon>Eukaryota</taxon>
        <taxon>Viridiplantae</taxon>
        <taxon>Streptophyta</taxon>
        <taxon>Embryophyta</taxon>
        <taxon>Tracheophyta</taxon>
        <taxon>Spermatophyta</taxon>
        <taxon>Magnoliopsida</taxon>
        <taxon>eudicotyledons</taxon>
        <taxon>Gunneridae</taxon>
        <taxon>Pentapetalae</taxon>
        <taxon>rosids</taxon>
        <taxon>fabids</taxon>
        <taxon>Rosales</taxon>
        <taxon>Cannabaceae</taxon>
        <taxon>Parasponia</taxon>
    </lineage>
</organism>
<dbReference type="GO" id="GO:0003723">
    <property type="term" value="F:RNA binding"/>
    <property type="evidence" value="ECO:0007669"/>
    <property type="project" value="InterPro"/>
</dbReference>
<dbReference type="GO" id="GO:0008495">
    <property type="term" value="F:protoheme IX farnesyltransferase activity"/>
    <property type="evidence" value="ECO:0007669"/>
    <property type="project" value="InterPro"/>
</dbReference>
<dbReference type="InterPro" id="IPR044878">
    <property type="entry name" value="UbiA_sf"/>
</dbReference>
<comment type="similarity">
    <text evidence="9">Belongs to the PPR family. PCMP-E subfamily.</text>
</comment>
<dbReference type="FunFam" id="1.25.40.10:FF:000797">
    <property type="entry name" value="Pentatricopeptide repeat-containing protein chloroplastic"/>
    <property type="match status" value="1"/>
</dbReference>
<dbReference type="InterPro" id="IPR046848">
    <property type="entry name" value="E_motif"/>
</dbReference>
<feature type="transmembrane region" description="Helical" evidence="12">
    <location>
        <begin position="986"/>
        <end position="1006"/>
    </location>
</feature>
<keyword evidence="14" id="KW-1185">Reference proteome</keyword>
<feature type="transmembrane region" description="Helical" evidence="12">
    <location>
        <begin position="818"/>
        <end position="842"/>
    </location>
</feature>
<dbReference type="FunFam" id="1.25.40.10:FF:000344">
    <property type="entry name" value="Pentatricopeptide repeat-containing protein"/>
    <property type="match status" value="1"/>
</dbReference>
<dbReference type="Proteomes" id="UP000237105">
    <property type="component" value="Unassembled WGS sequence"/>
</dbReference>
<dbReference type="GO" id="GO:0009451">
    <property type="term" value="P:RNA modification"/>
    <property type="evidence" value="ECO:0007669"/>
    <property type="project" value="InterPro"/>
</dbReference>
<dbReference type="GO" id="GO:0006783">
    <property type="term" value="P:heme biosynthetic process"/>
    <property type="evidence" value="ECO:0007669"/>
    <property type="project" value="UniProtKB-KW"/>
</dbReference>
<evidence type="ECO:0000256" key="12">
    <source>
        <dbReference type="SAM" id="Phobius"/>
    </source>
</evidence>
<dbReference type="AlphaFoldDB" id="A0A2P5C6T6"/>
<keyword evidence="3 12" id="KW-0812">Transmembrane</keyword>
<dbReference type="Pfam" id="PF01040">
    <property type="entry name" value="UbiA"/>
    <property type="match status" value="1"/>
</dbReference>
<dbReference type="Gene3D" id="1.10.357.140">
    <property type="entry name" value="UbiA prenyltransferase"/>
    <property type="match status" value="1"/>
</dbReference>
<feature type="repeat" description="PPR" evidence="10">
    <location>
        <begin position="488"/>
        <end position="518"/>
    </location>
</feature>
<evidence type="ECO:0000256" key="3">
    <source>
        <dbReference type="ARBA" id="ARBA00022692"/>
    </source>
</evidence>
<comment type="caution">
    <text evidence="13">The sequence shown here is derived from an EMBL/GenBank/DDBJ whole genome shotgun (WGS) entry which is preliminary data.</text>
</comment>
<feature type="repeat" description="PPR" evidence="10">
    <location>
        <begin position="253"/>
        <end position="287"/>
    </location>
</feature>
<dbReference type="PANTHER" id="PTHR47926:SF392">
    <property type="entry name" value="PENTATRICOPEPTIDE REPEAT-CONTAINING PROTEIN"/>
    <property type="match status" value="1"/>
</dbReference>
<dbReference type="NCBIfam" id="TIGR01473">
    <property type="entry name" value="cyoE_ctaB"/>
    <property type="match status" value="1"/>
</dbReference>
<accession>A0A2P5C6T6</accession>
<evidence type="ECO:0000256" key="8">
    <source>
        <dbReference type="ARBA" id="ARBA00030253"/>
    </source>
</evidence>
<protein>
    <recommendedName>
        <fullName evidence="8">Heme O synthase</fullName>
    </recommendedName>
</protein>
<keyword evidence="7 12" id="KW-0472">Membrane</keyword>
<dbReference type="PROSITE" id="PS51375">
    <property type="entry name" value="PPR"/>
    <property type="match status" value="6"/>
</dbReference>
<name>A0A2P5C6T6_PARAD</name>
<feature type="compositionally biased region" description="Basic and acidic residues" evidence="11">
    <location>
        <begin position="1092"/>
        <end position="1103"/>
    </location>
</feature>
<dbReference type="InterPro" id="IPR046960">
    <property type="entry name" value="PPR_At4g14850-like_plant"/>
</dbReference>
<dbReference type="InterPro" id="IPR002885">
    <property type="entry name" value="PPR_rpt"/>
</dbReference>
<sequence length="1127" mass="123384">MWRNSLSFSSKLVTSSRNIHPSPSSSLSSAAENGVVRSLSHSLPPSPSPSPSIEESVKLGFQRSSHGVREASGAAAAADFSSLAASKARDASDLARHYGRCYWDLSKARLRNVGTNNDFPLNPDVRHLVRLIQSCNTHHFIHQGKQLHLLFLKNGLLECDVTIGNCLLQMYVRCGIMSDAHALFEEMPLRNCFSWNTLIEGYMKSGDCMKSLELFKSMPERNEFSWNVVITGFTKMGWLGTARSLFDEMPWKNGVAWTSIVHGYAQSGHKKDALRLFKHLSSNTLDVSYGDKFVLATVIGVCTDLVALGCGKQIHARIVIDNLEVDSALASSLINFYGKCGDLNSANHVLNITKEPDDYSLSALIVSYANSGRMSDARRIFNLKNNPSCALWNSMISGYVCNENLGALVIFNEMRANGVQGDFLTLVSVLSACSILGILVHAKQFHTLACKVGMIYDIIVAGSLLDAYSKCSSNDDACKLFSELKAFDTILLNCMITVYSNCGRIEEAKQIFKTMPIKSLISWNSVIAGLCQNGCPIEALDLFQEMNKLGLKMDKFSLASAISACAGISSLEFGDQVFTRAIIIGLEYDEIVSSSVLDFYCKCGLVENGRKVFDRMMKFDEVPWNSMLMGYATNGHGLEALELFNEMLQAGVTPNSITFTGVLTACDHCGLIEEGRRWFYAMKLDYHIAPGIEHYACMIDLFSRAGCIDEAMTMIEQMPFKADVSMLSSVLRGCLATGHKTLGKKMAEQIIELDSGNSGAYVQLSNIFASYGEWEGSAEVRKVMRHKGIQKNPGCSCMLVVATSGTGFVLGSGTALDLSGLCWTCAGTMMVAASANSLNQVFEKDNDAKMKRTKLRPLPSGRITIPHALTWASSMGLVGTALLASKTNALAAGLAASNLILYAFVYTPLKQIHPVNTWVGAVVGAIPPLLGWAAASGQVSLNSMILPAALYFWQIPHFMALAYLCRHDYAAGGYRMLSLADASGQRTASVALRNCLYLIPLGFLAYDWGVTSKWFCLESTLLTLAISATAFSFYRDRTMHKARRMFYASLLYLPVFMSGILLHRLSDNDQHCTTDNNLVSKAELPSSPQESRYVDKKKNKDTQLRPPVAYASVAPFPFLPAPSYASS</sequence>
<reference evidence="14" key="1">
    <citation type="submission" date="2016-06" db="EMBL/GenBank/DDBJ databases">
        <title>Parallel loss of symbiosis genes in relatives of nitrogen-fixing non-legume Parasponia.</title>
        <authorList>
            <person name="Van Velzen R."/>
            <person name="Holmer R."/>
            <person name="Bu F."/>
            <person name="Rutten L."/>
            <person name="Van Zeijl A."/>
            <person name="Liu W."/>
            <person name="Santuari L."/>
            <person name="Cao Q."/>
            <person name="Sharma T."/>
            <person name="Shen D."/>
            <person name="Roswanjaya Y."/>
            <person name="Wardhani T."/>
            <person name="Kalhor M.S."/>
            <person name="Jansen J."/>
            <person name="Van den Hoogen J."/>
            <person name="Gungor B."/>
            <person name="Hartog M."/>
            <person name="Hontelez J."/>
            <person name="Verver J."/>
            <person name="Yang W.-C."/>
            <person name="Schijlen E."/>
            <person name="Repin R."/>
            <person name="Schilthuizen M."/>
            <person name="Schranz E."/>
            <person name="Heidstra R."/>
            <person name="Miyata K."/>
            <person name="Fedorova E."/>
            <person name="Kohlen W."/>
            <person name="Bisseling T."/>
            <person name="Smit S."/>
            <person name="Geurts R."/>
        </authorList>
    </citation>
    <scope>NUCLEOTIDE SEQUENCE [LARGE SCALE GENOMIC DNA]</scope>
    <source>
        <strain evidence="14">cv. WU1-14</strain>
    </source>
</reference>
<feature type="transmembrane region" description="Helical" evidence="12">
    <location>
        <begin position="1046"/>
        <end position="1065"/>
    </location>
</feature>
<gene>
    <name evidence="13" type="ORF">PanWU01x14_179430</name>
</gene>
<feature type="transmembrane region" description="Helical" evidence="12">
    <location>
        <begin position="918"/>
        <end position="939"/>
    </location>
</feature>
<dbReference type="GO" id="GO:0005737">
    <property type="term" value="C:cytoplasm"/>
    <property type="evidence" value="ECO:0007669"/>
    <property type="project" value="UniProtKB-ARBA"/>
</dbReference>
<dbReference type="Pfam" id="PF01535">
    <property type="entry name" value="PPR"/>
    <property type="match status" value="11"/>
</dbReference>
<feature type="repeat" description="PPR" evidence="10">
    <location>
        <begin position="519"/>
        <end position="553"/>
    </location>
</feature>
<feature type="region of interest" description="Disordered" evidence="11">
    <location>
        <begin position="1081"/>
        <end position="1104"/>
    </location>
</feature>